<keyword evidence="8" id="KW-1185">Reference proteome</keyword>
<dbReference type="Proteomes" id="UP000015101">
    <property type="component" value="Unassembled WGS sequence"/>
</dbReference>
<dbReference type="OMA" id="VCSKPAY"/>
<protein>
    <recommendedName>
        <fullName evidence="5">MYND-type domain-containing protein</fullName>
    </recommendedName>
</protein>
<evidence type="ECO:0000256" key="2">
    <source>
        <dbReference type="ARBA" id="ARBA00022771"/>
    </source>
</evidence>
<reference evidence="6 8" key="2">
    <citation type="journal article" date="2013" name="Nature">
        <title>Insights into bilaterian evolution from three spiralian genomes.</title>
        <authorList>
            <person name="Simakov O."/>
            <person name="Marletaz F."/>
            <person name="Cho S.J."/>
            <person name="Edsinger-Gonzales E."/>
            <person name="Havlak P."/>
            <person name="Hellsten U."/>
            <person name="Kuo D.H."/>
            <person name="Larsson T."/>
            <person name="Lv J."/>
            <person name="Arendt D."/>
            <person name="Savage R."/>
            <person name="Osoegawa K."/>
            <person name="de Jong P."/>
            <person name="Grimwood J."/>
            <person name="Chapman J.A."/>
            <person name="Shapiro H."/>
            <person name="Aerts A."/>
            <person name="Otillar R.P."/>
            <person name="Terry A.Y."/>
            <person name="Boore J.L."/>
            <person name="Grigoriev I.V."/>
            <person name="Lindberg D.R."/>
            <person name="Seaver E.C."/>
            <person name="Weisblat D.A."/>
            <person name="Putnam N.H."/>
            <person name="Rokhsar D.S."/>
        </authorList>
    </citation>
    <scope>NUCLEOTIDE SEQUENCE</scope>
</reference>
<evidence type="ECO:0000259" key="5">
    <source>
        <dbReference type="PROSITE" id="PS50865"/>
    </source>
</evidence>
<keyword evidence="2 4" id="KW-0863">Zinc-finger</keyword>
<dbReference type="AlphaFoldDB" id="T1FXU4"/>
<dbReference type="RefSeq" id="XP_009015492.1">
    <property type="nucleotide sequence ID" value="XM_009017244.1"/>
</dbReference>
<dbReference type="OrthoDB" id="3174329at2759"/>
<dbReference type="InterPro" id="IPR011990">
    <property type="entry name" value="TPR-like_helical_dom_sf"/>
</dbReference>
<keyword evidence="3" id="KW-0862">Zinc</keyword>
<sequence length="261" mass="29711">MNGQKSLKIYTLANPRGVHFFCEVCNRNATTICPACRVTYYCSEKHRQVDLESIHEEVCSFLSILRNTPASKFTMNSDTSVTSNFKNTLLVSLHLISLTTIKAKEYLFEEQYLKALPAAVHSLHFNNQLHGSDSLENVCSLLLITEAKLGMGNVELARQIFAQAEWMTKGAISCPDETLSHLYRTLAKINFVLGNFPKVKHYSSKDIYYCCKKYGPISHHTAGGYFQLGLSFEKQGKMEVARSLFMKVSQKRFYCWFNQTI</sequence>
<evidence type="ECO:0000313" key="6">
    <source>
        <dbReference type="EMBL" id="ESO06124.1"/>
    </source>
</evidence>
<dbReference type="InterPro" id="IPR053248">
    <property type="entry name" value="Zinc_finger_MYND_domain"/>
</dbReference>
<evidence type="ECO:0000313" key="8">
    <source>
        <dbReference type="Proteomes" id="UP000015101"/>
    </source>
</evidence>
<dbReference type="InterPro" id="IPR002893">
    <property type="entry name" value="Znf_MYND"/>
</dbReference>
<dbReference type="eggNOG" id="ENOG502QSY3">
    <property type="taxonomic scope" value="Eukaryota"/>
</dbReference>
<reference evidence="8" key="1">
    <citation type="submission" date="2012-12" db="EMBL/GenBank/DDBJ databases">
        <authorList>
            <person name="Hellsten U."/>
            <person name="Grimwood J."/>
            <person name="Chapman J.A."/>
            <person name="Shapiro H."/>
            <person name="Aerts A."/>
            <person name="Otillar R.P."/>
            <person name="Terry A.Y."/>
            <person name="Boore J.L."/>
            <person name="Simakov O."/>
            <person name="Marletaz F."/>
            <person name="Cho S.-J."/>
            <person name="Edsinger-Gonzales E."/>
            <person name="Havlak P."/>
            <person name="Kuo D.-H."/>
            <person name="Larsson T."/>
            <person name="Lv J."/>
            <person name="Arendt D."/>
            <person name="Savage R."/>
            <person name="Osoegawa K."/>
            <person name="de Jong P."/>
            <person name="Lindberg D.R."/>
            <person name="Seaver E.C."/>
            <person name="Weisblat D.A."/>
            <person name="Putnam N.H."/>
            <person name="Grigoriev I.V."/>
            <person name="Rokhsar D.S."/>
        </authorList>
    </citation>
    <scope>NUCLEOTIDE SEQUENCE</scope>
</reference>
<dbReference type="InParanoid" id="T1FXU4"/>
<dbReference type="PANTHER" id="PTHR46533:SF1">
    <property type="entry name" value="ZINC FINGER MYND DOMAIN-CONTAINING PROTEIN 12"/>
    <property type="match status" value="1"/>
</dbReference>
<gene>
    <name evidence="7" type="primary">20213642</name>
    <name evidence="6" type="ORF">HELRODRAFT_64420</name>
</gene>
<dbReference type="HOGENOM" id="CLU_1066638_0_0_1"/>
<dbReference type="GeneID" id="20213642"/>
<dbReference type="EMBL" id="AMQM01000560">
    <property type="status" value="NOT_ANNOTATED_CDS"/>
    <property type="molecule type" value="Genomic_DNA"/>
</dbReference>
<dbReference type="Gene3D" id="1.25.40.10">
    <property type="entry name" value="Tetratricopeptide repeat domain"/>
    <property type="match status" value="1"/>
</dbReference>
<dbReference type="GO" id="GO:0008270">
    <property type="term" value="F:zinc ion binding"/>
    <property type="evidence" value="ECO:0007669"/>
    <property type="project" value="UniProtKB-KW"/>
</dbReference>
<accession>T1FXU4</accession>
<dbReference type="Gene3D" id="6.10.140.2220">
    <property type="match status" value="1"/>
</dbReference>
<dbReference type="Pfam" id="PF01753">
    <property type="entry name" value="zf-MYND"/>
    <property type="match status" value="1"/>
</dbReference>
<keyword evidence="1" id="KW-0479">Metal-binding</keyword>
<evidence type="ECO:0000256" key="3">
    <source>
        <dbReference type="ARBA" id="ARBA00022833"/>
    </source>
</evidence>
<evidence type="ECO:0000256" key="4">
    <source>
        <dbReference type="PROSITE-ProRule" id="PRU00134"/>
    </source>
</evidence>
<dbReference type="PROSITE" id="PS50865">
    <property type="entry name" value="ZF_MYND_2"/>
    <property type="match status" value="1"/>
</dbReference>
<dbReference type="PANTHER" id="PTHR46533">
    <property type="entry name" value="ZINC FINGER MYND DOMAIN-CONTAINING PROTEIN 12"/>
    <property type="match status" value="1"/>
</dbReference>
<name>T1FXU4_HELRO</name>
<reference evidence="7" key="3">
    <citation type="submission" date="2015-06" db="UniProtKB">
        <authorList>
            <consortium name="EnsemblMetazoa"/>
        </authorList>
    </citation>
    <scope>IDENTIFICATION</scope>
</reference>
<feature type="domain" description="MYND-type" evidence="5">
    <location>
        <begin position="22"/>
        <end position="59"/>
    </location>
</feature>
<dbReference type="EnsemblMetazoa" id="HelroT64420">
    <property type="protein sequence ID" value="HelroP64420"/>
    <property type="gene ID" value="HelroG64420"/>
</dbReference>
<dbReference type="SUPFAM" id="SSF144232">
    <property type="entry name" value="HIT/MYND zinc finger-like"/>
    <property type="match status" value="1"/>
</dbReference>
<evidence type="ECO:0000313" key="7">
    <source>
        <dbReference type="EnsemblMetazoa" id="HelroP64420"/>
    </source>
</evidence>
<dbReference type="EMBL" id="KB096324">
    <property type="protein sequence ID" value="ESO06124.1"/>
    <property type="molecule type" value="Genomic_DNA"/>
</dbReference>
<dbReference type="KEGG" id="hro:HELRODRAFT_64420"/>
<organism evidence="7 8">
    <name type="scientific">Helobdella robusta</name>
    <name type="common">Californian leech</name>
    <dbReference type="NCBI Taxonomy" id="6412"/>
    <lineage>
        <taxon>Eukaryota</taxon>
        <taxon>Metazoa</taxon>
        <taxon>Spiralia</taxon>
        <taxon>Lophotrochozoa</taxon>
        <taxon>Annelida</taxon>
        <taxon>Clitellata</taxon>
        <taxon>Hirudinea</taxon>
        <taxon>Rhynchobdellida</taxon>
        <taxon>Glossiphoniidae</taxon>
        <taxon>Helobdella</taxon>
    </lineage>
</organism>
<evidence type="ECO:0000256" key="1">
    <source>
        <dbReference type="ARBA" id="ARBA00022723"/>
    </source>
</evidence>
<dbReference type="CTD" id="20213642"/>
<proteinExistence type="predicted"/>